<evidence type="ECO:0000313" key="4">
    <source>
        <dbReference type="Proteomes" id="UP000006860"/>
    </source>
</evidence>
<feature type="compositionally biased region" description="Basic and acidic residues" evidence="1">
    <location>
        <begin position="281"/>
        <end position="292"/>
    </location>
</feature>
<dbReference type="OrthoDB" id="292277at2"/>
<feature type="domain" description="LysM" evidence="2">
    <location>
        <begin position="188"/>
        <end position="237"/>
    </location>
</feature>
<dbReference type="HOGENOM" id="CLU_852292_0_0_0"/>
<evidence type="ECO:0000313" key="3">
    <source>
        <dbReference type="EMBL" id="ADY58446.1"/>
    </source>
</evidence>
<gene>
    <name evidence="3" type="ordered locus">Plabr_0823</name>
</gene>
<dbReference type="CDD" id="cd00118">
    <property type="entry name" value="LysM"/>
    <property type="match status" value="1"/>
</dbReference>
<dbReference type="STRING" id="756272.Plabr_0823"/>
<evidence type="ECO:0000259" key="2">
    <source>
        <dbReference type="PROSITE" id="PS51782"/>
    </source>
</evidence>
<accession>F0SHK8</accession>
<reference evidence="4" key="1">
    <citation type="submission" date="2011-02" db="EMBL/GenBank/DDBJ databases">
        <title>The complete genome of Planctomyces brasiliensis DSM 5305.</title>
        <authorList>
            <person name="Lucas S."/>
            <person name="Copeland A."/>
            <person name="Lapidus A."/>
            <person name="Bruce D."/>
            <person name="Goodwin L."/>
            <person name="Pitluck S."/>
            <person name="Kyrpides N."/>
            <person name="Mavromatis K."/>
            <person name="Pagani I."/>
            <person name="Ivanova N."/>
            <person name="Ovchinnikova G."/>
            <person name="Lu M."/>
            <person name="Detter J.C."/>
            <person name="Han C."/>
            <person name="Land M."/>
            <person name="Hauser L."/>
            <person name="Markowitz V."/>
            <person name="Cheng J.-F."/>
            <person name="Hugenholtz P."/>
            <person name="Woyke T."/>
            <person name="Wu D."/>
            <person name="Tindall B."/>
            <person name="Pomrenke H.G."/>
            <person name="Brambilla E."/>
            <person name="Klenk H.-P."/>
            <person name="Eisen J.A."/>
        </authorList>
    </citation>
    <scope>NUCLEOTIDE SEQUENCE [LARGE SCALE GENOMIC DNA]</scope>
    <source>
        <strain evidence="4">ATCC 49424 / DSM 5305 / JCM 21570 / IAM 15109 / NBRC 103401 / IFAM 1448</strain>
    </source>
</reference>
<dbReference type="InterPro" id="IPR036779">
    <property type="entry name" value="LysM_dom_sf"/>
</dbReference>
<dbReference type="KEGG" id="pbs:Plabr_0823"/>
<dbReference type="PROSITE" id="PS51782">
    <property type="entry name" value="LYSM"/>
    <property type="match status" value="1"/>
</dbReference>
<protein>
    <submittedName>
        <fullName evidence="3">Peptidoglycan-binding lysin domain protein</fullName>
    </submittedName>
</protein>
<feature type="region of interest" description="Disordered" evidence="1">
    <location>
        <begin position="253"/>
        <end position="326"/>
    </location>
</feature>
<dbReference type="eggNOG" id="COG1388">
    <property type="taxonomic scope" value="Bacteria"/>
</dbReference>
<dbReference type="Proteomes" id="UP000006860">
    <property type="component" value="Chromosome"/>
</dbReference>
<keyword evidence="4" id="KW-1185">Reference proteome</keyword>
<dbReference type="InterPro" id="IPR018392">
    <property type="entry name" value="LysM"/>
</dbReference>
<evidence type="ECO:0000256" key="1">
    <source>
        <dbReference type="SAM" id="MobiDB-lite"/>
    </source>
</evidence>
<dbReference type="SUPFAM" id="SSF54106">
    <property type="entry name" value="LysM domain"/>
    <property type="match status" value="1"/>
</dbReference>
<feature type="region of interest" description="Disordered" evidence="1">
    <location>
        <begin position="125"/>
        <end position="188"/>
    </location>
</feature>
<dbReference type="RefSeq" id="WP_013627186.1">
    <property type="nucleotide sequence ID" value="NC_015174.1"/>
</dbReference>
<feature type="compositionally biased region" description="Basic and acidic residues" evidence="1">
    <location>
        <begin position="145"/>
        <end position="163"/>
    </location>
</feature>
<organism evidence="3 4">
    <name type="scientific">Rubinisphaera brasiliensis (strain ATCC 49424 / DSM 5305 / JCM 21570 / IAM 15109 / NBRC 103401 / IFAM 1448)</name>
    <name type="common">Planctomyces brasiliensis</name>
    <dbReference type="NCBI Taxonomy" id="756272"/>
    <lineage>
        <taxon>Bacteria</taxon>
        <taxon>Pseudomonadati</taxon>
        <taxon>Planctomycetota</taxon>
        <taxon>Planctomycetia</taxon>
        <taxon>Planctomycetales</taxon>
        <taxon>Planctomycetaceae</taxon>
        <taxon>Rubinisphaera</taxon>
    </lineage>
</organism>
<feature type="compositionally biased region" description="Low complexity" evidence="1">
    <location>
        <begin position="270"/>
        <end position="280"/>
    </location>
</feature>
<dbReference type="EMBL" id="CP002546">
    <property type="protein sequence ID" value="ADY58446.1"/>
    <property type="molecule type" value="Genomic_DNA"/>
</dbReference>
<dbReference type="SMART" id="SM00257">
    <property type="entry name" value="LysM"/>
    <property type="match status" value="1"/>
</dbReference>
<dbReference type="Pfam" id="PF01476">
    <property type="entry name" value="LysM"/>
    <property type="match status" value="1"/>
</dbReference>
<dbReference type="AlphaFoldDB" id="F0SHK8"/>
<name>F0SHK8_RUBBR</name>
<dbReference type="Gene3D" id="3.10.350.10">
    <property type="entry name" value="LysM domain"/>
    <property type="match status" value="1"/>
</dbReference>
<sequence length="326" mass="35739">MPHRLSACLLGLKRQRTAVSRFLLEAVLVDDFWGNGTTMPREQKIGLTLLILAVGLGAAFCFRRPAPEEAALPGLAEEDRINDQVAELKTRPLLPGIDLDDPSQLVAPAPPDQLAREIAELRPLRSPANSGFRTPPPIGVVADAPPRDSGRDSRFDQPREVPTPRDPIASAPVQTTGRRESNSTRGTLTHEVLPGETLTGIALKYYGAVSRYEEIFEANKKLLPSPNHLRPGMKLTIPQAAIERPAEVEIKEARGEDEDPSMSARQTGLVPQPIQPVVVEEPAKESDSTLAERRKRMFVPARHTPFGAAEPTHRPLQSAGEPQERY</sequence>
<proteinExistence type="predicted"/>